<comment type="caution">
    <text evidence="12">The sequence shown here is derived from an EMBL/GenBank/DDBJ whole genome shotgun (WGS) entry which is preliminary data.</text>
</comment>
<dbReference type="EMBL" id="JAJCIS010000004">
    <property type="protein sequence ID" value="MCB7387370.1"/>
    <property type="molecule type" value="Genomic_DNA"/>
</dbReference>
<reference evidence="12 13" key="1">
    <citation type="submission" date="2021-10" db="EMBL/GenBank/DDBJ databases">
        <title>Collection of gut derived symbiotic bacterial strains cultured from healthy donors.</title>
        <authorList>
            <person name="Lin H."/>
            <person name="Littmann E."/>
            <person name="Kohout C."/>
            <person name="Pamer E.G."/>
        </authorList>
    </citation>
    <scope>NUCLEOTIDE SEQUENCE [LARGE SCALE GENOMIC DNA]</scope>
    <source>
        <strain evidence="12 13">DFI.1.165</strain>
    </source>
</reference>
<dbReference type="NCBIfam" id="NF003976">
    <property type="entry name" value="PRK05469.1"/>
    <property type="match status" value="1"/>
</dbReference>
<sequence>MKAYKRLLDYVSVWTTSEEGSDTVPSAKREFDLAHKLVQELHEIGVANAEVDDKCYIYGSIPATEGCEDKPVIGFIAHMDTAPEFSGKDVKPQIIENYDGKDVVLGDSGRVISVKDFPHLTKLAGRTLITADGTTLLGADDKAGIAEIMTALDEIIKEGLPHGKICVAFTPDEEIGSGPDNFDVERFGAQYGYTLDGWQEGEIQYENFNASTAIFTVHGVNVHPGSAKDIMVNAQFIAMEINGMIPENETPATTEGYEGFYHLYNSEGAVEYARLTYMVRDHDREKFEKREAFLQEIAEKMNEKYGEGTVELVINEGYRNMKEMVEPCFHLIENAKKAIENVGVEPDVSPIRGGTDGARLSFMGLPCPNLGTGGYAYHGPMEHITVEAMDKVVEITKEIIRIYAES</sequence>
<evidence type="ECO:0000256" key="7">
    <source>
        <dbReference type="ARBA" id="ARBA00022801"/>
    </source>
</evidence>
<dbReference type="SUPFAM" id="SSF55031">
    <property type="entry name" value="Bacterial exopeptidase dimerisation domain"/>
    <property type="match status" value="1"/>
</dbReference>
<evidence type="ECO:0000256" key="10">
    <source>
        <dbReference type="NCBIfam" id="TIGR01882"/>
    </source>
</evidence>
<evidence type="ECO:0000313" key="12">
    <source>
        <dbReference type="EMBL" id="MCB7387370.1"/>
    </source>
</evidence>
<comment type="cofactor">
    <cofactor evidence="2">
        <name>Zn(2+)</name>
        <dbReference type="ChEBI" id="CHEBI:29105"/>
    </cofactor>
</comment>
<dbReference type="NCBIfam" id="TIGR01882">
    <property type="entry name" value="peptidase-T"/>
    <property type="match status" value="1"/>
</dbReference>
<dbReference type="GO" id="GO:0045148">
    <property type="term" value="F:tripeptide aminopeptidase activity"/>
    <property type="evidence" value="ECO:0007669"/>
    <property type="project" value="UniProtKB-EC"/>
</dbReference>
<comment type="catalytic activity">
    <reaction evidence="1">
        <text>Release of the N-terminal residue from a tripeptide.</text>
        <dbReference type="EC" id="3.4.11.4"/>
    </reaction>
</comment>
<feature type="domain" description="Peptidase M20 dimerisation" evidence="11">
    <location>
        <begin position="205"/>
        <end position="308"/>
    </location>
</feature>
<comment type="similarity">
    <text evidence="3">Belongs to the peptidase M20B family.</text>
</comment>
<dbReference type="RefSeq" id="WP_066737725.1">
    <property type="nucleotide sequence ID" value="NZ_JAJCIQ010000005.1"/>
</dbReference>
<dbReference type="InterPro" id="IPR011650">
    <property type="entry name" value="Peptidase_M20_dimer"/>
</dbReference>
<keyword evidence="5" id="KW-0645">Protease</keyword>
<evidence type="ECO:0000256" key="9">
    <source>
        <dbReference type="ARBA" id="ARBA00023049"/>
    </source>
</evidence>
<dbReference type="PIRSF" id="PIRSF037215">
    <property type="entry name" value="Peptidase_M20B"/>
    <property type="match status" value="1"/>
</dbReference>
<dbReference type="InterPro" id="IPR010161">
    <property type="entry name" value="Peptidase_M20B"/>
</dbReference>
<gene>
    <name evidence="12" type="primary">pepT</name>
    <name evidence="12" type="ORF">LIZ65_08715</name>
</gene>
<dbReference type="PROSITE" id="PS00759">
    <property type="entry name" value="ARGE_DAPE_CPG2_2"/>
    <property type="match status" value="1"/>
</dbReference>
<protein>
    <recommendedName>
        <fullName evidence="10">Peptidase T</fullName>
        <ecNumber evidence="10">3.4.11.4</ecNumber>
    </recommendedName>
</protein>
<evidence type="ECO:0000256" key="5">
    <source>
        <dbReference type="ARBA" id="ARBA00022670"/>
    </source>
</evidence>
<dbReference type="InterPro" id="IPR002933">
    <property type="entry name" value="Peptidase_M20"/>
</dbReference>
<dbReference type="NCBIfam" id="NF009920">
    <property type="entry name" value="PRK13381.1"/>
    <property type="match status" value="1"/>
</dbReference>
<dbReference type="InterPro" id="IPR036264">
    <property type="entry name" value="Bact_exopeptidase_dim_dom"/>
</dbReference>
<dbReference type="Proteomes" id="UP001299546">
    <property type="component" value="Unassembled WGS sequence"/>
</dbReference>
<keyword evidence="7 12" id="KW-0378">Hydrolase</keyword>
<dbReference type="PROSITE" id="PS00758">
    <property type="entry name" value="ARGE_DAPE_CPG2_1"/>
    <property type="match status" value="1"/>
</dbReference>
<dbReference type="Gene3D" id="3.40.630.10">
    <property type="entry name" value="Zn peptidases"/>
    <property type="match status" value="1"/>
</dbReference>
<keyword evidence="13" id="KW-1185">Reference proteome</keyword>
<dbReference type="InterPro" id="IPR001261">
    <property type="entry name" value="ArgE/DapE_CS"/>
</dbReference>
<evidence type="ECO:0000256" key="8">
    <source>
        <dbReference type="ARBA" id="ARBA00022833"/>
    </source>
</evidence>
<dbReference type="PANTHER" id="PTHR42994">
    <property type="entry name" value="PEPTIDASE T"/>
    <property type="match status" value="1"/>
</dbReference>
<keyword evidence="6" id="KW-0479">Metal-binding</keyword>
<organism evidence="12 13">
    <name type="scientific">Bariatricus massiliensis</name>
    <dbReference type="NCBI Taxonomy" id="1745713"/>
    <lineage>
        <taxon>Bacteria</taxon>
        <taxon>Bacillati</taxon>
        <taxon>Bacillota</taxon>
        <taxon>Clostridia</taxon>
        <taxon>Lachnospirales</taxon>
        <taxon>Lachnospiraceae</taxon>
        <taxon>Bariatricus</taxon>
    </lineage>
</organism>
<evidence type="ECO:0000256" key="4">
    <source>
        <dbReference type="ARBA" id="ARBA00022438"/>
    </source>
</evidence>
<evidence type="ECO:0000256" key="1">
    <source>
        <dbReference type="ARBA" id="ARBA00000870"/>
    </source>
</evidence>
<dbReference type="Pfam" id="PF01546">
    <property type="entry name" value="Peptidase_M20"/>
    <property type="match status" value="1"/>
</dbReference>
<keyword evidence="4 12" id="KW-0031">Aminopeptidase</keyword>
<dbReference type="SUPFAM" id="SSF53187">
    <property type="entry name" value="Zn-dependent exopeptidases"/>
    <property type="match status" value="1"/>
</dbReference>
<dbReference type="Pfam" id="PF07687">
    <property type="entry name" value="M20_dimer"/>
    <property type="match status" value="1"/>
</dbReference>
<keyword evidence="9" id="KW-0482">Metalloprotease</keyword>
<evidence type="ECO:0000256" key="3">
    <source>
        <dbReference type="ARBA" id="ARBA00009692"/>
    </source>
</evidence>
<dbReference type="CDD" id="cd03892">
    <property type="entry name" value="M20_peptT"/>
    <property type="match status" value="1"/>
</dbReference>
<evidence type="ECO:0000313" key="13">
    <source>
        <dbReference type="Proteomes" id="UP001299546"/>
    </source>
</evidence>
<proteinExistence type="inferred from homology"/>
<dbReference type="Gene3D" id="3.30.70.360">
    <property type="match status" value="1"/>
</dbReference>
<name>A0ABS8DG56_9FIRM</name>
<dbReference type="EC" id="3.4.11.4" evidence="10"/>
<keyword evidence="8" id="KW-0862">Zinc</keyword>
<dbReference type="PANTHER" id="PTHR42994:SF1">
    <property type="entry name" value="PEPTIDASE T"/>
    <property type="match status" value="1"/>
</dbReference>
<evidence type="ECO:0000256" key="6">
    <source>
        <dbReference type="ARBA" id="ARBA00022723"/>
    </source>
</evidence>
<evidence type="ECO:0000256" key="2">
    <source>
        <dbReference type="ARBA" id="ARBA00001947"/>
    </source>
</evidence>
<evidence type="ECO:0000259" key="11">
    <source>
        <dbReference type="Pfam" id="PF07687"/>
    </source>
</evidence>
<accession>A0ABS8DG56</accession>